<sequence length="75" mass="8301">MACDLINEGEHGPDSSSIFVTTSTTLAHQVEALLWKCIDEVEEKRRQYLLNVFGSNGKGAIIIASNIEEAFEFVN</sequence>
<dbReference type="Gene3D" id="3.40.50.1980">
    <property type="entry name" value="Nitrogenase molybdenum iron protein domain"/>
    <property type="match status" value="1"/>
</dbReference>
<dbReference type="GO" id="GO:0051287">
    <property type="term" value="F:NAD binding"/>
    <property type="evidence" value="ECO:0007669"/>
    <property type="project" value="InterPro"/>
</dbReference>
<reference evidence="2 3" key="1">
    <citation type="submission" date="2018-06" db="EMBL/GenBank/DDBJ databases">
        <title>Isolation of heavy metals resistant Paenibacillus silvae NC2 from Gold-Copper mine in ZiJin, China.</title>
        <authorList>
            <person name="Xu J."/>
            <person name="Mazhar H.S."/>
            <person name="Rensing C."/>
        </authorList>
    </citation>
    <scope>NUCLEOTIDE SEQUENCE [LARGE SCALE GENOMIC DNA]</scope>
    <source>
        <strain evidence="2 3">NC2</strain>
    </source>
</reference>
<evidence type="ECO:0008006" key="4">
    <source>
        <dbReference type="Google" id="ProtNLM"/>
    </source>
</evidence>
<dbReference type="Proteomes" id="UP000249204">
    <property type="component" value="Unassembled WGS sequence"/>
</dbReference>
<dbReference type="AlphaFoldDB" id="A0A2W6PDW3"/>
<name>A0A2W6PDW3_9BACL</name>
<evidence type="ECO:0000313" key="2">
    <source>
        <dbReference type="EMBL" id="PZT56276.1"/>
    </source>
</evidence>
<dbReference type="InterPro" id="IPR012131">
    <property type="entry name" value="Hstdl_DH"/>
</dbReference>
<accession>A0A2W6PDW3</accession>
<dbReference type="EMBL" id="QKWW01000022">
    <property type="protein sequence ID" value="PZT56276.1"/>
    <property type="molecule type" value="Genomic_DNA"/>
</dbReference>
<dbReference type="GO" id="GO:0016616">
    <property type="term" value="F:oxidoreductase activity, acting on the CH-OH group of donors, NAD or NADP as acceptor"/>
    <property type="evidence" value="ECO:0007669"/>
    <property type="project" value="InterPro"/>
</dbReference>
<gene>
    <name evidence="2" type="ORF">DN757_07735</name>
</gene>
<proteinExistence type="predicted"/>
<keyword evidence="1" id="KW-0560">Oxidoreductase</keyword>
<dbReference type="GO" id="GO:0046872">
    <property type="term" value="F:metal ion binding"/>
    <property type="evidence" value="ECO:0007669"/>
    <property type="project" value="InterPro"/>
</dbReference>
<protein>
    <recommendedName>
        <fullName evidence="4">Histidinol dehydrogenase</fullName>
    </recommendedName>
</protein>
<evidence type="ECO:0000313" key="3">
    <source>
        <dbReference type="Proteomes" id="UP000249204"/>
    </source>
</evidence>
<organism evidence="2 3">
    <name type="scientific">Paenibacillus silvae</name>
    <dbReference type="NCBI Taxonomy" id="1325358"/>
    <lineage>
        <taxon>Bacteria</taxon>
        <taxon>Bacillati</taxon>
        <taxon>Bacillota</taxon>
        <taxon>Bacilli</taxon>
        <taxon>Bacillales</taxon>
        <taxon>Paenibacillaceae</taxon>
        <taxon>Paenibacillus</taxon>
    </lineage>
</organism>
<dbReference type="Pfam" id="PF00815">
    <property type="entry name" value="Histidinol_dh"/>
    <property type="match status" value="1"/>
</dbReference>
<evidence type="ECO:0000256" key="1">
    <source>
        <dbReference type="ARBA" id="ARBA00023002"/>
    </source>
</evidence>
<comment type="caution">
    <text evidence="2">The sequence shown here is derived from an EMBL/GenBank/DDBJ whole genome shotgun (WGS) entry which is preliminary data.</text>
</comment>